<sequence>MSADKATFTAKELYEYLDENFASGVTLRTVQSWLSEDDIYPLDTSKKPFIYSKDDWGKVISKHIKRLVKKETQTVAEERLSKKIKQEEEAKNEYNDQYINYYNKNPEGAELDKTIQKETNQEFLDLKKEFLLKAILYYQTTNIRKTKYGKELDENLLREDVETRVALANVGFDTRTVAQDEALERLSDFKNYLRIGSKS</sequence>
<dbReference type="Proteomes" id="UP000189067">
    <property type="component" value="Unassembled WGS sequence"/>
</dbReference>
<evidence type="ECO:0000313" key="3">
    <source>
        <dbReference type="Proteomes" id="UP000189067"/>
    </source>
</evidence>
<evidence type="ECO:0000313" key="2">
    <source>
        <dbReference type="EMBL" id="ONN75158.1"/>
    </source>
</evidence>
<organism evidence="2 3">
    <name type="scientific">Lacticaseibacillus rhamnosus</name>
    <name type="common">Lactobacillus rhamnosus</name>
    <dbReference type="NCBI Taxonomy" id="47715"/>
    <lineage>
        <taxon>Bacteria</taxon>
        <taxon>Bacillati</taxon>
        <taxon>Bacillota</taxon>
        <taxon>Bacilli</taxon>
        <taxon>Lactobacillales</taxon>
        <taxon>Lactobacillaceae</taxon>
        <taxon>Lacticaseibacillus</taxon>
    </lineage>
</organism>
<accession>A0AAX0K4L6</accession>
<dbReference type="AlphaFoldDB" id="A0AAX0K4L6"/>
<reference evidence="2 3" key="1">
    <citation type="submission" date="2017-01" db="EMBL/GenBank/DDBJ databases">
        <title>In silico prediction, in vitro antibacterial spectrum and physicochemical properties of a putative bacteriocin produced by Lactobacillus rhamnosus strain L156.4.</title>
        <authorList>
            <person name="Silveira A.M."/>
            <person name="Monteiro A.S."/>
            <person name="Santos V.L."/>
            <person name="Nicoli J.R."/>
            <person name="Azevedo V."/>
            <person name="Soares S.C."/>
            <person name="Castro-Oliveira L."/>
            <person name="Dias-Souza M.V."/>
            <person name="Nardi R.M."/>
        </authorList>
    </citation>
    <scope>NUCLEOTIDE SEQUENCE [LARGE SCALE GENOMIC DNA]</scope>
    <source>
        <strain evidence="2 3">L156.4</strain>
    </source>
</reference>
<dbReference type="RefSeq" id="WP_077167182.1">
    <property type="nucleotide sequence ID" value="NZ_MTJY01000025.1"/>
</dbReference>
<dbReference type="EMBL" id="MTJY01000025">
    <property type="protein sequence ID" value="ONN75158.1"/>
    <property type="molecule type" value="Genomic_DNA"/>
</dbReference>
<name>A0AAX0K4L6_LACRH</name>
<keyword evidence="1" id="KW-0175">Coiled coil</keyword>
<protein>
    <submittedName>
        <fullName evidence="2">Uncharacterized protein</fullName>
    </submittedName>
</protein>
<comment type="caution">
    <text evidence="2">The sequence shown here is derived from an EMBL/GenBank/DDBJ whole genome shotgun (WGS) entry which is preliminary data.</text>
</comment>
<gene>
    <name evidence="2" type="ORF">BWR10_05905</name>
</gene>
<proteinExistence type="predicted"/>
<feature type="coiled-coil region" evidence="1">
    <location>
        <begin position="77"/>
        <end position="104"/>
    </location>
</feature>
<evidence type="ECO:0000256" key="1">
    <source>
        <dbReference type="SAM" id="Coils"/>
    </source>
</evidence>